<evidence type="ECO:0000313" key="1">
    <source>
        <dbReference type="EMBL" id="GAB61055.1"/>
    </source>
</evidence>
<evidence type="ECO:0000313" key="2">
    <source>
        <dbReference type="Proteomes" id="UP000002985"/>
    </source>
</evidence>
<comment type="caution">
    <text evidence="1">The sequence shown here is derived from an EMBL/GenBank/DDBJ whole genome shotgun (WGS) entry which is preliminary data.</text>
</comment>
<organism evidence="1 2">
    <name type="scientific">Candidatus Jettenia caeni</name>
    <dbReference type="NCBI Taxonomy" id="247490"/>
    <lineage>
        <taxon>Bacteria</taxon>
        <taxon>Pseudomonadati</taxon>
        <taxon>Planctomycetota</taxon>
        <taxon>Candidatus Brocadiia</taxon>
        <taxon>Candidatus Brocadiales</taxon>
        <taxon>Candidatus Brocadiaceae</taxon>
        <taxon>Candidatus Jettenia</taxon>
    </lineage>
</organism>
<dbReference type="STRING" id="247490.KSU1_B0198"/>
<sequence>MRQVLDELPGVTTKDIALDTREVAINYYEGWIRFARKIVKTLEDNGFKAHILTDTIIFETEGMVEVEAHDVRAYLLGVFGVCNSDVGVDTSTIKVVFYRGWTTKEKLIKTIEERGNTKVKQDLWY</sequence>
<dbReference type="EMBL" id="BAFH01000002">
    <property type="protein sequence ID" value="GAB61055.1"/>
    <property type="molecule type" value="Genomic_DNA"/>
</dbReference>
<gene>
    <name evidence="1" type="ORF">KSU1_B0198</name>
</gene>
<proteinExistence type="predicted"/>
<dbReference type="AlphaFoldDB" id="I3IH60"/>
<protein>
    <submittedName>
        <fullName evidence="1">Uncharacterized protein</fullName>
    </submittedName>
</protein>
<dbReference type="Proteomes" id="UP000002985">
    <property type="component" value="Unassembled WGS sequence"/>
</dbReference>
<reference evidence="1 2" key="1">
    <citation type="journal article" date="2012" name="FEBS Lett.">
        <title>Anammox organism KSU-1 expresses a NirK-type copper-containing nitrite reductase instead of a NirS-type with cytochrome cd1.</title>
        <authorList>
            <person name="Hira D."/>
            <person name="Toh H."/>
            <person name="Migita C.T."/>
            <person name="Okubo H."/>
            <person name="Nishiyama T."/>
            <person name="Hattori M."/>
            <person name="Furukawa K."/>
            <person name="Fujii T."/>
        </authorList>
    </citation>
    <scope>NUCLEOTIDE SEQUENCE [LARGE SCALE GENOMIC DNA]</scope>
</reference>
<name>I3IH60_9BACT</name>
<accession>I3IH60</accession>
<keyword evidence="2" id="KW-1185">Reference proteome</keyword>